<dbReference type="PROSITE" id="PS00108">
    <property type="entry name" value="PROTEIN_KINASE_ST"/>
    <property type="match status" value="1"/>
</dbReference>
<comment type="caution">
    <text evidence="11">The sequence shown here is derived from an EMBL/GenBank/DDBJ whole genome shotgun (WGS) entry which is preliminary data.</text>
</comment>
<reference evidence="11" key="1">
    <citation type="submission" date="2016-10" db="EMBL/GenBank/DDBJ databases">
        <authorList>
            <person name="Benchimol M."/>
            <person name="Almeida L.G."/>
            <person name="Vasconcelos A.T."/>
            <person name="Perreira-Neves A."/>
            <person name="Rosa I.A."/>
            <person name="Tasca T."/>
            <person name="Bogo M.R."/>
            <person name="de Souza W."/>
        </authorList>
    </citation>
    <scope>NUCLEOTIDE SEQUENCE [LARGE SCALE GENOMIC DNA]</scope>
    <source>
        <strain evidence="11">K</strain>
    </source>
</reference>
<organism evidence="11 12">
    <name type="scientific">Tritrichomonas foetus</name>
    <dbReference type="NCBI Taxonomy" id="1144522"/>
    <lineage>
        <taxon>Eukaryota</taxon>
        <taxon>Metamonada</taxon>
        <taxon>Parabasalia</taxon>
        <taxon>Tritrichomonadida</taxon>
        <taxon>Tritrichomonadidae</taxon>
        <taxon>Tritrichomonas</taxon>
    </lineage>
</organism>
<dbReference type="PROSITE" id="PS50011">
    <property type="entry name" value="PROTEIN_KINASE_DOM"/>
    <property type="match status" value="1"/>
</dbReference>
<evidence type="ECO:0000259" key="10">
    <source>
        <dbReference type="PROSITE" id="PS51285"/>
    </source>
</evidence>
<dbReference type="InterPro" id="IPR000719">
    <property type="entry name" value="Prot_kinase_dom"/>
</dbReference>
<dbReference type="RefSeq" id="XP_068364035.1">
    <property type="nucleotide sequence ID" value="XM_068500949.1"/>
</dbReference>
<dbReference type="AlphaFoldDB" id="A0A1J4KI53"/>
<name>A0A1J4KI53_9EUKA</name>
<evidence type="ECO:0000256" key="5">
    <source>
        <dbReference type="ARBA" id="ARBA00022777"/>
    </source>
</evidence>
<dbReference type="InterPro" id="IPR017441">
    <property type="entry name" value="Protein_kinase_ATP_BS"/>
</dbReference>
<evidence type="ECO:0000256" key="1">
    <source>
        <dbReference type="ARBA" id="ARBA00022527"/>
    </source>
</evidence>
<dbReference type="Gene3D" id="3.30.200.20">
    <property type="entry name" value="Phosphorylase Kinase, domain 1"/>
    <property type="match status" value="1"/>
</dbReference>
<feature type="domain" description="Protein kinase" evidence="9">
    <location>
        <begin position="105"/>
        <end position="356"/>
    </location>
</feature>
<dbReference type="FunFam" id="3.30.200.20:FF:000042">
    <property type="entry name" value="Aurora kinase A"/>
    <property type="match status" value="1"/>
</dbReference>
<evidence type="ECO:0000259" key="9">
    <source>
        <dbReference type="PROSITE" id="PS50011"/>
    </source>
</evidence>
<dbReference type="InterPro" id="IPR000961">
    <property type="entry name" value="AGC-kinase_C"/>
</dbReference>
<protein>
    <submittedName>
        <fullName evidence="11">AGC family protein kinase</fullName>
    </submittedName>
</protein>
<accession>A0A1J4KI53</accession>
<keyword evidence="3" id="KW-0808">Transferase</keyword>
<dbReference type="InterPro" id="IPR045270">
    <property type="entry name" value="STKc_AGC"/>
</dbReference>
<dbReference type="InterPro" id="IPR008271">
    <property type="entry name" value="Ser/Thr_kinase_AS"/>
</dbReference>
<dbReference type="SMART" id="SM00220">
    <property type="entry name" value="S_TKc"/>
    <property type="match status" value="1"/>
</dbReference>
<dbReference type="Gene3D" id="1.10.510.10">
    <property type="entry name" value="Transferase(Phosphotransferase) domain 1"/>
    <property type="match status" value="1"/>
</dbReference>
<dbReference type="GeneID" id="94835653"/>
<feature type="domain" description="AGC-kinase C-terminal" evidence="10">
    <location>
        <begin position="357"/>
        <end position="420"/>
    </location>
</feature>
<keyword evidence="6 7" id="KW-0067">ATP-binding</keyword>
<dbReference type="PANTHER" id="PTHR24351">
    <property type="entry name" value="RIBOSOMAL PROTEIN S6 KINASE"/>
    <property type="match status" value="1"/>
</dbReference>
<dbReference type="InterPro" id="IPR011009">
    <property type="entry name" value="Kinase-like_dom_sf"/>
</dbReference>
<feature type="binding site" evidence="7">
    <location>
        <position position="134"/>
    </location>
    <ligand>
        <name>ATP</name>
        <dbReference type="ChEBI" id="CHEBI:30616"/>
    </ligand>
</feature>
<evidence type="ECO:0000313" key="12">
    <source>
        <dbReference type="Proteomes" id="UP000179807"/>
    </source>
</evidence>
<dbReference type="FunFam" id="1.10.510.10:FF:000008">
    <property type="entry name" value="Non-specific serine/threonine protein kinase"/>
    <property type="match status" value="1"/>
</dbReference>
<dbReference type="SUPFAM" id="SSF56112">
    <property type="entry name" value="Protein kinase-like (PK-like)"/>
    <property type="match status" value="1"/>
</dbReference>
<comment type="similarity">
    <text evidence="8">Belongs to the protein kinase superfamily.</text>
</comment>
<keyword evidence="2" id="KW-0597">Phosphoprotein</keyword>
<dbReference type="GO" id="GO:0005524">
    <property type="term" value="F:ATP binding"/>
    <property type="evidence" value="ECO:0007669"/>
    <property type="project" value="UniProtKB-UniRule"/>
</dbReference>
<dbReference type="PROSITE" id="PS51285">
    <property type="entry name" value="AGC_KINASE_CTER"/>
    <property type="match status" value="1"/>
</dbReference>
<dbReference type="Proteomes" id="UP000179807">
    <property type="component" value="Unassembled WGS sequence"/>
</dbReference>
<keyword evidence="12" id="KW-1185">Reference proteome</keyword>
<dbReference type="GO" id="GO:0004674">
    <property type="term" value="F:protein serine/threonine kinase activity"/>
    <property type="evidence" value="ECO:0007669"/>
    <property type="project" value="UniProtKB-KW"/>
</dbReference>
<evidence type="ECO:0000256" key="6">
    <source>
        <dbReference type="ARBA" id="ARBA00022840"/>
    </source>
</evidence>
<keyword evidence="4 7" id="KW-0547">Nucleotide-binding</keyword>
<dbReference type="EMBL" id="MLAK01000599">
    <property type="protein sequence ID" value="OHT10899.1"/>
    <property type="molecule type" value="Genomic_DNA"/>
</dbReference>
<dbReference type="Pfam" id="PF00069">
    <property type="entry name" value="Pkinase"/>
    <property type="match status" value="1"/>
</dbReference>
<keyword evidence="1 8" id="KW-0723">Serine/threonine-protein kinase</keyword>
<evidence type="ECO:0000256" key="2">
    <source>
        <dbReference type="ARBA" id="ARBA00022553"/>
    </source>
</evidence>
<evidence type="ECO:0000256" key="3">
    <source>
        <dbReference type="ARBA" id="ARBA00022679"/>
    </source>
</evidence>
<proteinExistence type="inferred from homology"/>
<evidence type="ECO:0000256" key="4">
    <source>
        <dbReference type="ARBA" id="ARBA00022741"/>
    </source>
</evidence>
<dbReference type="SMART" id="SM00133">
    <property type="entry name" value="S_TK_X"/>
    <property type="match status" value="1"/>
</dbReference>
<dbReference type="OrthoDB" id="63267at2759"/>
<evidence type="ECO:0000313" key="11">
    <source>
        <dbReference type="EMBL" id="OHT10899.1"/>
    </source>
</evidence>
<gene>
    <name evidence="11" type="ORF">TRFO_19696</name>
</gene>
<dbReference type="PROSITE" id="PS00107">
    <property type="entry name" value="PROTEIN_KINASE_ATP"/>
    <property type="match status" value="1"/>
</dbReference>
<keyword evidence="5 11" id="KW-0418">Kinase</keyword>
<sequence length="420" mass="48485">MFYQTTIKRKNPIFKFWEKCFIQVSQSNITIKKNSKTDKKLDLITVQPDTKIEYTTNGGKGQIVIVNGTKKLILLGTGKSKDMLECLIAARSAKFYSEQISLNDFQEIDTLGCGSFGLVKLVQHNTTKKLFALKSVEKNNLYATKAISTILSEMRILKTVNHPFLVDLQFAFQNSTHFFLGLEFVPGGDLHNLINRISTIPLDDAKIYIAEIAIALNYLHSRDILYRDLKPENVLIGRDGHLKLTDFGLSKDISKFKNTASFCGTLDYIAPEIVRHLRYSTEVDYYQLGVLTYEMMFKRSPFPEENRLKKMDSIMCNEPEFPENTNEVLVDLIKGLMNKDPSKRMKYEDIVAHKFFEGLSFEEVEQKLVQPSFIPSFETETDTKYFDKECEIQETKICIEDNNLFKEFEYIADDFFFTTK</sequence>
<dbReference type="VEuPathDB" id="TrichDB:TRFO_19696"/>
<evidence type="ECO:0000256" key="8">
    <source>
        <dbReference type="RuleBase" id="RU000304"/>
    </source>
</evidence>
<dbReference type="CDD" id="cd05123">
    <property type="entry name" value="STKc_AGC"/>
    <property type="match status" value="1"/>
</dbReference>
<evidence type="ECO:0000256" key="7">
    <source>
        <dbReference type="PROSITE-ProRule" id="PRU10141"/>
    </source>
</evidence>